<dbReference type="InterPro" id="IPR055347">
    <property type="entry name" value="UTP6_N"/>
</dbReference>
<dbReference type="SUPFAM" id="SSF48452">
    <property type="entry name" value="TPR-like"/>
    <property type="match status" value="1"/>
</dbReference>
<keyword evidence="8" id="KW-1185">Reference proteome</keyword>
<evidence type="ECO:0000256" key="2">
    <source>
        <dbReference type="ARBA" id="ARBA00010734"/>
    </source>
</evidence>
<dbReference type="GO" id="GO:0030515">
    <property type="term" value="F:snoRNA binding"/>
    <property type="evidence" value="ECO:0007669"/>
    <property type="project" value="InterPro"/>
</dbReference>
<sequence>MAGASDKARFYLEQSVPELQDLERKKIFLKEEVSSIAKKRSDFEHVLNARGSKPADYARYAEYEMNLETLRRKRVKRMSIKSKSYAGSRRIFFVLDRGTRKFQGDLGLWMQYMEFARKEKSHKKLRRIISTVLSLHPTKPELWIYAAHYAMEDQADMRVARAYMQRGLRFCKRSKALWLGYAKLEMIYVAKIAARQQIMGLDHPQESKVEESSLDESHADKIALPDITAEDVNPKLANDESVDQTALQKLTSSPALTGAIPITVFDTAMKEFDNDAALAEKLFDMFSEFEQSPPALNILRHVQHMLQTHCPETLSCAVCLFRLPLIAVEPASEEFPVALGQSLDRLKQSSKEHPQISTELAERAVRTLLPFVQYQDLDDNIYRVLNVSIRQNLKTMAHGSGLDERVIAAIQRLEEEGRVKDASALTSYALKCWPSDARLQERKIAGSPVS</sequence>
<dbReference type="SMART" id="SM00386">
    <property type="entry name" value="HAT"/>
    <property type="match status" value="4"/>
</dbReference>
<name>A0A6A6H6I2_VIRVR</name>
<dbReference type="InterPro" id="IPR003107">
    <property type="entry name" value="HAT"/>
</dbReference>
<dbReference type="OrthoDB" id="28112at2759"/>
<dbReference type="EMBL" id="ML991804">
    <property type="protein sequence ID" value="KAF2233704.1"/>
    <property type="molecule type" value="Genomic_DNA"/>
</dbReference>
<comment type="similarity">
    <text evidence="2">Belongs to the UTP6 family.</text>
</comment>
<keyword evidence="3" id="KW-0698">rRNA processing</keyword>
<dbReference type="InterPro" id="IPR013949">
    <property type="entry name" value="Utp6"/>
</dbReference>
<evidence type="ECO:0000256" key="1">
    <source>
        <dbReference type="ARBA" id="ARBA00004604"/>
    </source>
</evidence>
<dbReference type="InterPro" id="IPR011990">
    <property type="entry name" value="TPR-like_helical_dom_sf"/>
</dbReference>
<feature type="domain" description="U3 small nucleolar RNA-associated protein 6 N-terminal" evidence="6">
    <location>
        <begin position="12"/>
        <end position="84"/>
    </location>
</feature>
<evidence type="ECO:0000259" key="6">
    <source>
        <dbReference type="Pfam" id="PF08640"/>
    </source>
</evidence>
<dbReference type="GO" id="GO:0000462">
    <property type="term" value="P:maturation of SSU-rRNA from tricistronic rRNA transcript (SSU-rRNA, 5.8S rRNA, LSU-rRNA)"/>
    <property type="evidence" value="ECO:0007669"/>
    <property type="project" value="InterPro"/>
</dbReference>
<evidence type="ECO:0000256" key="3">
    <source>
        <dbReference type="ARBA" id="ARBA00022552"/>
    </source>
</evidence>
<accession>A0A6A6H6I2</accession>
<dbReference type="Pfam" id="PF08640">
    <property type="entry name" value="U3_assoc_6"/>
    <property type="match status" value="1"/>
</dbReference>
<evidence type="ECO:0000313" key="8">
    <source>
        <dbReference type="Proteomes" id="UP000800092"/>
    </source>
</evidence>
<organism evidence="7 8">
    <name type="scientific">Viridothelium virens</name>
    <name type="common">Speckled blister lichen</name>
    <name type="synonym">Trypethelium virens</name>
    <dbReference type="NCBI Taxonomy" id="1048519"/>
    <lineage>
        <taxon>Eukaryota</taxon>
        <taxon>Fungi</taxon>
        <taxon>Dikarya</taxon>
        <taxon>Ascomycota</taxon>
        <taxon>Pezizomycotina</taxon>
        <taxon>Dothideomycetes</taxon>
        <taxon>Dothideomycetes incertae sedis</taxon>
        <taxon>Trypetheliales</taxon>
        <taxon>Trypetheliaceae</taxon>
        <taxon>Viridothelium</taxon>
    </lineage>
</organism>
<protein>
    <recommendedName>
        <fullName evidence="6">U3 small nucleolar RNA-associated protein 6 N-terminal domain-containing protein</fullName>
    </recommendedName>
</protein>
<dbReference type="GO" id="GO:0032040">
    <property type="term" value="C:small-subunit processome"/>
    <property type="evidence" value="ECO:0007669"/>
    <property type="project" value="TreeGrafter"/>
</dbReference>
<comment type="subcellular location">
    <subcellularLocation>
        <location evidence="1">Nucleus</location>
        <location evidence="1">Nucleolus</location>
    </subcellularLocation>
</comment>
<keyword evidence="5" id="KW-0539">Nucleus</keyword>
<dbReference type="PANTHER" id="PTHR23271">
    <property type="entry name" value="HEPATOCELLULAR CARCINOMA-ASSOCIATED ANTIGEN 66"/>
    <property type="match status" value="1"/>
</dbReference>
<evidence type="ECO:0000256" key="5">
    <source>
        <dbReference type="ARBA" id="ARBA00023242"/>
    </source>
</evidence>
<dbReference type="PANTHER" id="PTHR23271:SF1">
    <property type="entry name" value="U3 SMALL NUCLEOLAR RNA-ASSOCIATED PROTEIN 6 HOMOLOG"/>
    <property type="match status" value="1"/>
</dbReference>
<proteinExistence type="inferred from homology"/>
<gene>
    <name evidence="7" type="ORF">EV356DRAFT_516081</name>
</gene>
<dbReference type="AlphaFoldDB" id="A0A6A6H6I2"/>
<evidence type="ECO:0000313" key="7">
    <source>
        <dbReference type="EMBL" id="KAF2233704.1"/>
    </source>
</evidence>
<evidence type="ECO:0000256" key="4">
    <source>
        <dbReference type="ARBA" id="ARBA00022737"/>
    </source>
</evidence>
<dbReference type="Gene3D" id="1.25.40.10">
    <property type="entry name" value="Tetratricopeptide repeat domain"/>
    <property type="match status" value="1"/>
</dbReference>
<dbReference type="GO" id="GO:0034388">
    <property type="term" value="C:Pwp2p-containing subcomplex of 90S preribosome"/>
    <property type="evidence" value="ECO:0007669"/>
    <property type="project" value="TreeGrafter"/>
</dbReference>
<dbReference type="Proteomes" id="UP000800092">
    <property type="component" value="Unassembled WGS sequence"/>
</dbReference>
<keyword evidence="4" id="KW-0677">Repeat</keyword>
<reference evidence="7" key="1">
    <citation type="journal article" date="2020" name="Stud. Mycol.">
        <title>101 Dothideomycetes genomes: a test case for predicting lifestyles and emergence of pathogens.</title>
        <authorList>
            <person name="Haridas S."/>
            <person name="Albert R."/>
            <person name="Binder M."/>
            <person name="Bloem J."/>
            <person name="Labutti K."/>
            <person name="Salamov A."/>
            <person name="Andreopoulos B."/>
            <person name="Baker S."/>
            <person name="Barry K."/>
            <person name="Bills G."/>
            <person name="Bluhm B."/>
            <person name="Cannon C."/>
            <person name="Castanera R."/>
            <person name="Culley D."/>
            <person name="Daum C."/>
            <person name="Ezra D."/>
            <person name="Gonzalez J."/>
            <person name="Henrissat B."/>
            <person name="Kuo A."/>
            <person name="Liang C."/>
            <person name="Lipzen A."/>
            <person name="Lutzoni F."/>
            <person name="Magnuson J."/>
            <person name="Mondo S."/>
            <person name="Nolan M."/>
            <person name="Ohm R."/>
            <person name="Pangilinan J."/>
            <person name="Park H.-J."/>
            <person name="Ramirez L."/>
            <person name="Alfaro M."/>
            <person name="Sun H."/>
            <person name="Tritt A."/>
            <person name="Yoshinaga Y."/>
            <person name="Zwiers L.-H."/>
            <person name="Turgeon B."/>
            <person name="Goodwin S."/>
            <person name="Spatafora J."/>
            <person name="Crous P."/>
            <person name="Grigoriev I."/>
        </authorList>
    </citation>
    <scope>NUCLEOTIDE SEQUENCE</scope>
    <source>
        <strain evidence="7">Tuck. ex Michener</strain>
    </source>
</reference>